<reference evidence="8 10" key="1">
    <citation type="journal article" date="2016" name="Genome Announc.">
        <title>Genome Sequence of the Tick-Borne Pathogen Rickettsia raoultii.</title>
        <authorList>
            <person name="El Karkouri K."/>
            <person name="Mediannikov O."/>
            <person name="Robert C."/>
            <person name="Raoult D."/>
            <person name="Fournier P.E."/>
        </authorList>
    </citation>
    <scope>NUCLEOTIDE SEQUENCE [LARGE SCALE GENOMIC DNA]</scope>
    <source>
        <strain evidence="8 10">Khabarovsk</strain>
    </source>
</reference>
<reference evidence="9" key="2">
    <citation type="submission" date="2022-05" db="EMBL/GenBank/DDBJ databases">
        <title>Tracking Rickettsia raoultii infection dynamics in vivo by bioorthogonal metabolic labeling.</title>
        <authorList>
            <person name="Zhu D.-Y."/>
            <person name="Jia N."/>
            <person name="Li C."/>
            <person name="Zhang M.-Z."/>
            <person name="Liu H.-B."/>
            <person name="Cao W.-C."/>
        </authorList>
    </citation>
    <scope>NUCLEOTIDE SEQUENCE</scope>
    <source>
        <strain evidence="9">BIME</strain>
    </source>
</reference>
<dbReference type="Proteomes" id="UP000077462">
    <property type="component" value="Chromosome"/>
</dbReference>
<evidence type="ECO:0000313" key="9">
    <source>
        <dbReference type="EMBL" id="URW77688.1"/>
    </source>
</evidence>
<keyword evidence="5" id="KW-0408">Iron</keyword>
<keyword evidence="2" id="KW-0001">2Fe-2S</keyword>
<dbReference type="GO" id="GO:0051213">
    <property type="term" value="F:dioxygenase activity"/>
    <property type="evidence" value="ECO:0007669"/>
    <property type="project" value="UniProtKB-KW"/>
</dbReference>
<dbReference type="PANTHER" id="PTHR43756">
    <property type="entry name" value="CHOLINE MONOOXYGENASE, CHLOROPLASTIC"/>
    <property type="match status" value="1"/>
</dbReference>
<feature type="domain" description="Rieske" evidence="7">
    <location>
        <begin position="29"/>
        <end position="124"/>
    </location>
</feature>
<gene>
    <name evidence="9" type="ORF">NBT09_06830</name>
    <name evidence="8" type="ORF">UQ52_03690</name>
</gene>
<dbReference type="SUPFAM" id="SSF50022">
    <property type="entry name" value="ISP domain"/>
    <property type="match status" value="1"/>
</dbReference>
<sequence>MIRHALDAEHYVSPHTFSLESDRIFSKLWIFVGFSSMVRQRNQFFTRKVAGIPILVQHTDTGVRAFVNQCPHRLSAIQTEYTGQRPLVCPYHAWSFGPEGELRAIPNSSLYRFTDEERSGICLHKLHLAEVGQLLFVNLAVKPIPLCEHFTNDYLEVLREVSSHLDSRLIYSCHRVHYNWKLSMENVQDSNHVPFIHPKTLQPIMTSPVKMVKHDPETPSELVGLLQLGKVPNLSSLSYPAQTPLQHLNRSWFANLCHVYGDEHVYYSWYIYPNVNFCSVNGEHFLLQQYDPVSPGETDYHLWMMTARRKNEHTDFTALLNILIKRERTVIAEDTVVLERLQDGLSTHSRHFTHGDYETHLVRQHLWYRAQVVGEVE</sequence>
<name>A0A9N7B913_RICCR</name>
<evidence type="ECO:0000313" key="8">
    <source>
        <dbReference type="EMBL" id="AJQ51852.1"/>
    </source>
</evidence>
<keyword evidence="9" id="KW-0223">Dioxygenase</keyword>
<protein>
    <submittedName>
        <fullName evidence="8">2Fe-2S ferredoxin</fullName>
    </submittedName>
    <submittedName>
        <fullName evidence="9">Aromatic ring-hydroxylating dioxygenase subunit alpha</fullName>
    </submittedName>
</protein>
<dbReference type="GO" id="GO:0051537">
    <property type="term" value="F:2 iron, 2 sulfur cluster binding"/>
    <property type="evidence" value="ECO:0007669"/>
    <property type="project" value="UniProtKB-KW"/>
</dbReference>
<evidence type="ECO:0000313" key="10">
    <source>
        <dbReference type="Proteomes" id="UP000077462"/>
    </source>
</evidence>
<dbReference type="InterPro" id="IPR015879">
    <property type="entry name" value="Ring_hydroxy_dOase_asu_C_dom"/>
</dbReference>
<keyword evidence="4" id="KW-0560">Oxidoreductase</keyword>
<evidence type="ECO:0000313" key="11">
    <source>
        <dbReference type="Proteomes" id="UP001056268"/>
    </source>
</evidence>
<keyword evidence="6" id="KW-0411">Iron-sulfur</keyword>
<dbReference type="InterPro" id="IPR036922">
    <property type="entry name" value="Rieske_2Fe-2S_sf"/>
</dbReference>
<proteinExistence type="inferred from homology"/>
<evidence type="ECO:0000256" key="4">
    <source>
        <dbReference type="ARBA" id="ARBA00023002"/>
    </source>
</evidence>
<dbReference type="Gene3D" id="3.90.380.10">
    <property type="entry name" value="Naphthalene 1,2-dioxygenase Alpha Subunit, Chain A, domain 1"/>
    <property type="match status" value="1"/>
</dbReference>
<keyword evidence="3" id="KW-0479">Metal-binding</keyword>
<dbReference type="Gene3D" id="2.102.10.10">
    <property type="entry name" value="Rieske [2Fe-2S] iron-sulphur domain"/>
    <property type="match status" value="1"/>
</dbReference>
<dbReference type="PRINTS" id="PR00090">
    <property type="entry name" value="RNGDIOXGNASE"/>
</dbReference>
<evidence type="ECO:0000256" key="2">
    <source>
        <dbReference type="ARBA" id="ARBA00022714"/>
    </source>
</evidence>
<evidence type="ECO:0000256" key="3">
    <source>
        <dbReference type="ARBA" id="ARBA00022723"/>
    </source>
</evidence>
<evidence type="ECO:0000259" key="7">
    <source>
        <dbReference type="PROSITE" id="PS51296"/>
    </source>
</evidence>
<comment type="similarity">
    <text evidence="1">Belongs to the bacterial ring-hydroxylating dioxygenase alpha subunit family.</text>
</comment>
<accession>A0A9N7B913</accession>
<dbReference type="SUPFAM" id="SSF55961">
    <property type="entry name" value="Bet v1-like"/>
    <property type="match status" value="1"/>
</dbReference>
<dbReference type="CDD" id="cd00680">
    <property type="entry name" value="RHO_alpha_C"/>
    <property type="match status" value="1"/>
</dbReference>
<dbReference type="CDD" id="cd03469">
    <property type="entry name" value="Rieske_RO_Alpha_N"/>
    <property type="match status" value="1"/>
</dbReference>
<dbReference type="AlphaFoldDB" id="A0A9N7B913"/>
<dbReference type="EMBL" id="CP010969">
    <property type="protein sequence ID" value="AJQ51852.1"/>
    <property type="molecule type" value="Genomic_DNA"/>
</dbReference>
<dbReference type="Pfam" id="PF00355">
    <property type="entry name" value="Rieske"/>
    <property type="match status" value="1"/>
</dbReference>
<organism evidence="8 10">
    <name type="scientific">Rickettsia conorii subsp. raoultii</name>
    <dbReference type="NCBI Taxonomy" id="369822"/>
    <lineage>
        <taxon>Bacteria</taxon>
        <taxon>Pseudomonadati</taxon>
        <taxon>Pseudomonadota</taxon>
        <taxon>Alphaproteobacteria</taxon>
        <taxon>Rickettsiales</taxon>
        <taxon>Rickettsiaceae</taxon>
        <taxon>Rickettsieae</taxon>
        <taxon>Rickettsia</taxon>
        <taxon>spotted fever group</taxon>
    </lineage>
</organism>
<dbReference type="InterPro" id="IPR017941">
    <property type="entry name" value="Rieske_2Fe-2S"/>
</dbReference>
<dbReference type="Pfam" id="PF00848">
    <property type="entry name" value="Ring_hydroxyl_A"/>
    <property type="match status" value="1"/>
</dbReference>
<evidence type="ECO:0000256" key="1">
    <source>
        <dbReference type="ARBA" id="ARBA00008751"/>
    </source>
</evidence>
<evidence type="ECO:0000256" key="5">
    <source>
        <dbReference type="ARBA" id="ARBA00023004"/>
    </source>
</evidence>
<dbReference type="GO" id="GO:0005506">
    <property type="term" value="F:iron ion binding"/>
    <property type="evidence" value="ECO:0007669"/>
    <property type="project" value="InterPro"/>
</dbReference>
<dbReference type="PROSITE" id="PS51296">
    <property type="entry name" value="RIESKE"/>
    <property type="match status" value="1"/>
</dbReference>
<dbReference type="Proteomes" id="UP001056268">
    <property type="component" value="Chromosome"/>
</dbReference>
<dbReference type="EMBL" id="CP098324">
    <property type="protein sequence ID" value="URW77688.1"/>
    <property type="molecule type" value="Genomic_DNA"/>
</dbReference>
<dbReference type="RefSeq" id="WP_064463755.1">
    <property type="nucleotide sequence ID" value="NZ_CP010969.1"/>
</dbReference>
<dbReference type="PANTHER" id="PTHR43756:SF1">
    <property type="entry name" value="3-PHENYLPROPIONATE_CINNAMIC ACID DIOXYGENASE SUBUNIT ALPHA"/>
    <property type="match status" value="1"/>
</dbReference>
<keyword evidence="11" id="KW-1185">Reference proteome</keyword>
<evidence type="ECO:0000256" key="6">
    <source>
        <dbReference type="ARBA" id="ARBA00023014"/>
    </source>
</evidence>
<dbReference type="InterPro" id="IPR001663">
    <property type="entry name" value="Rng_hydr_dOase-A"/>
</dbReference>